<sequence>MSFLRQNNTATNASTNSPGGSNAARSERVSALLGRLSRLSIANAGQYEAVHQSPRAIEMLNAQTRASSATSRVGRATGHHNCRGVASPVNVNQHVTNPYSLPHSPTSEYSSSDVDMESEPDYDVSLEGSPLIIVTGDNKTPDAAIHPLPPIFSAQDKEDQEAFIEKTMALLRVAEAIRAWLAEQPYPAPRCVLESVRWAFTPVVLIQDTLAQEINFWWSDLPFCRPGLAHTPVEHIIPFIDHTEPVHGTFDNGRGMNSLNVELWDEWTREAIIEFQGLVMLCNNPETAPRHPPRSIPHLKIEGVTEYPQPSLWFRRRMVSRQYYESSNALLVVNPDPPSYSDEPPALHRDFSNGVANSEAQWEDEGWDGLESVTEAETESEAEFSASARASVPIDAPPWMITFTRLYGSTTERDFFSADVWWVHPNLSVFGWEEAVESDLFTFDWTEEDVSDTVPEYLQQGQSAGESDMPIFNLEIADWDEGESHSPFALIEPTPSITLMEWESRSTFNLWLLTSRELPPHVVVSVWDEEDQQWHYHDAEVQELRDLWRYRKLDLLVDQYDEFVQTYLTLANAPTSTEDHSK</sequence>
<dbReference type="Proteomes" id="UP000250266">
    <property type="component" value="Unassembled WGS sequence"/>
</dbReference>
<accession>A0A8E2J9K7</accession>
<evidence type="ECO:0000313" key="2">
    <source>
        <dbReference type="EMBL" id="OCK74343.1"/>
    </source>
</evidence>
<dbReference type="AlphaFoldDB" id="A0A8E2J9K7"/>
<reference evidence="2 3" key="1">
    <citation type="journal article" date="2016" name="Nat. Commun.">
        <title>Ectomycorrhizal ecology is imprinted in the genome of the dominant symbiotic fungus Cenococcum geophilum.</title>
        <authorList>
            <consortium name="DOE Joint Genome Institute"/>
            <person name="Peter M."/>
            <person name="Kohler A."/>
            <person name="Ohm R.A."/>
            <person name="Kuo A."/>
            <person name="Krutzmann J."/>
            <person name="Morin E."/>
            <person name="Arend M."/>
            <person name="Barry K.W."/>
            <person name="Binder M."/>
            <person name="Choi C."/>
            <person name="Clum A."/>
            <person name="Copeland A."/>
            <person name="Grisel N."/>
            <person name="Haridas S."/>
            <person name="Kipfer T."/>
            <person name="LaButti K."/>
            <person name="Lindquist E."/>
            <person name="Lipzen A."/>
            <person name="Maire R."/>
            <person name="Meier B."/>
            <person name="Mihaltcheva S."/>
            <person name="Molinier V."/>
            <person name="Murat C."/>
            <person name="Poggeler S."/>
            <person name="Quandt C.A."/>
            <person name="Sperisen C."/>
            <person name="Tritt A."/>
            <person name="Tisserant E."/>
            <person name="Crous P.W."/>
            <person name="Henrissat B."/>
            <person name="Nehls U."/>
            <person name="Egli S."/>
            <person name="Spatafora J.W."/>
            <person name="Grigoriev I.V."/>
            <person name="Martin F.M."/>
        </authorList>
    </citation>
    <scope>NUCLEOTIDE SEQUENCE [LARGE SCALE GENOMIC DNA]</scope>
    <source>
        <strain evidence="2 3">CBS 459.81</strain>
    </source>
</reference>
<feature type="compositionally biased region" description="Low complexity" evidence="1">
    <location>
        <begin position="7"/>
        <end position="17"/>
    </location>
</feature>
<dbReference type="EMBL" id="KV745501">
    <property type="protein sequence ID" value="OCK74343.1"/>
    <property type="molecule type" value="Genomic_DNA"/>
</dbReference>
<protein>
    <submittedName>
        <fullName evidence="2">Uncharacterized protein</fullName>
    </submittedName>
</protein>
<name>A0A8E2J9K7_9PEZI</name>
<feature type="compositionally biased region" description="Polar residues" evidence="1">
    <location>
        <begin position="94"/>
        <end position="113"/>
    </location>
</feature>
<evidence type="ECO:0000256" key="1">
    <source>
        <dbReference type="SAM" id="MobiDB-lite"/>
    </source>
</evidence>
<proteinExistence type="predicted"/>
<feature type="region of interest" description="Disordered" evidence="1">
    <location>
        <begin position="94"/>
        <end position="121"/>
    </location>
</feature>
<evidence type="ECO:0000313" key="3">
    <source>
        <dbReference type="Proteomes" id="UP000250266"/>
    </source>
</evidence>
<keyword evidence="3" id="KW-1185">Reference proteome</keyword>
<feature type="region of interest" description="Disordered" evidence="1">
    <location>
        <begin position="1"/>
        <end position="26"/>
    </location>
</feature>
<gene>
    <name evidence="2" type="ORF">K432DRAFT_409938</name>
</gene>
<organism evidence="2 3">
    <name type="scientific">Lepidopterella palustris CBS 459.81</name>
    <dbReference type="NCBI Taxonomy" id="1314670"/>
    <lineage>
        <taxon>Eukaryota</taxon>
        <taxon>Fungi</taxon>
        <taxon>Dikarya</taxon>
        <taxon>Ascomycota</taxon>
        <taxon>Pezizomycotina</taxon>
        <taxon>Dothideomycetes</taxon>
        <taxon>Pleosporomycetidae</taxon>
        <taxon>Mytilinidiales</taxon>
        <taxon>Argynnaceae</taxon>
        <taxon>Lepidopterella</taxon>
    </lineage>
</organism>